<accession>A0ABW6VG94</accession>
<evidence type="ECO:0000313" key="2">
    <source>
        <dbReference type="Proteomes" id="UP001602119"/>
    </source>
</evidence>
<organism evidence="1 2">
    <name type="scientific">Microtetraspora fusca</name>
    <dbReference type="NCBI Taxonomy" id="1997"/>
    <lineage>
        <taxon>Bacteria</taxon>
        <taxon>Bacillati</taxon>
        <taxon>Actinomycetota</taxon>
        <taxon>Actinomycetes</taxon>
        <taxon>Streptosporangiales</taxon>
        <taxon>Streptosporangiaceae</taxon>
        <taxon>Microtetraspora</taxon>
    </lineage>
</organism>
<dbReference type="Proteomes" id="UP001602119">
    <property type="component" value="Unassembled WGS sequence"/>
</dbReference>
<comment type="caution">
    <text evidence="1">The sequence shown here is derived from an EMBL/GenBank/DDBJ whole genome shotgun (WGS) entry which is preliminary data.</text>
</comment>
<sequence>MLAVVVLTGGDREEARAQLDYVVTASCPKGRPDPVLPPAPRQPLPDGFVPVKVIRCRWESRYLPGKGLWEVVIQERADGPATGLMTELRRPSEWSLFEQICTLEGFLVDYFVVVDSSGKAVLPDVPTSVCGEPFPSALAAIRSLPYHVDKQIPIRRGGSEKAFRAGCSEEYPDILRPPGWPEVVASHIWNPPPEGLRVCVYHITEKTPDTAPIWKFRGKLESSRILQGSKLRTLLNALNTAPTSDCPSNHTRFAVLTPGSWEAYVELDGCHNVRRPDGTLGRLTPDAVALLAE</sequence>
<evidence type="ECO:0000313" key="1">
    <source>
        <dbReference type="EMBL" id="MFF4776799.1"/>
    </source>
</evidence>
<protein>
    <submittedName>
        <fullName evidence="1">Uncharacterized protein</fullName>
    </submittedName>
</protein>
<name>A0ABW6VG94_MICFU</name>
<dbReference type="EMBL" id="JBIAXI010000019">
    <property type="protein sequence ID" value="MFF4776799.1"/>
    <property type="molecule type" value="Genomic_DNA"/>
</dbReference>
<gene>
    <name evidence="1" type="ORF">ACFY05_28450</name>
</gene>
<keyword evidence="2" id="KW-1185">Reference proteome</keyword>
<dbReference type="RefSeq" id="WP_387345214.1">
    <property type="nucleotide sequence ID" value="NZ_JBIAXI010000019.1"/>
</dbReference>
<proteinExistence type="predicted"/>
<reference evidence="1 2" key="1">
    <citation type="submission" date="2024-10" db="EMBL/GenBank/DDBJ databases">
        <title>The Natural Products Discovery Center: Release of the First 8490 Sequenced Strains for Exploring Actinobacteria Biosynthetic Diversity.</title>
        <authorList>
            <person name="Kalkreuter E."/>
            <person name="Kautsar S.A."/>
            <person name="Yang D."/>
            <person name="Bader C.D."/>
            <person name="Teijaro C.N."/>
            <person name="Fluegel L."/>
            <person name="Davis C.M."/>
            <person name="Simpson J.R."/>
            <person name="Lauterbach L."/>
            <person name="Steele A.D."/>
            <person name="Gui C."/>
            <person name="Meng S."/>
            <person name="Li G."/>
            <person name="Viehrig K."/>
            <person name="Ye F."/>
            <person name="Su P."/>
            <person name="Kiefer A.F."/>
            <person name="Nichols A."/>
            <person name="Cepeda A.J."/>
            <person name="Yan W."/>
            <person name="Fan B."/>
            <person name="Jiang Y."/>
            <person name="Adhikari A."/>
            <person name="Zheng C.-J."/>
            <person name="Schuster L."/>
            <person name="Cowan T.M."/>
            <person name="Smanski M.J."/>
            <person name="Chevrette M.G."/>
            <person name="De Carvalho L.P.S."/>
            <person name="Shen B."/>
        </authorList>
    </citation>
    <scope>NUCLEOTIDE SEQUENCE [LARGE SCALE GENOMIC DNA]</scope>
    <source>
        <strain evidence="1 2">NPDC001281</strain>
    </source>
</reference>